<feature type="signal peptide" evidence="5">
    <location>
        <begin position="1"/>
        <end position="21"/>
    </location>
</feature>
<evidence type="ECO:0000256" key="4">
    <source>
        <dbReference type="ARBA" id="ARBA00023002"/>
    </source>
</evidence>
<keyword evidence="5" id="KW-0732">Signal</keyword>
<dbReference type="SUPFAM" id="SSF56176">
    <property type="entry name" value="FAD-binding/transporter-associated domain-like"/>
    <property type="match status" value="1"/>
</dbReference>
<keyword evidence="3" id="KW-0274">FAD</keyword>
<dbReference type="InterPro" id="IPR036318">
    <property type="entry name" value="FAD-bd_PCMH-like_sf"/>
</dbReference>
<organism evidence="7 8">
    <name type="scientific">Mycena pura</name>
    <dbReference type="NCBI Taxonomy" id="153505"/>
    <lineage>
        <taxon>Eukaryota</taxon>
        <taxon>Fungi</taxon>
        <taxon>Dikarya</taxon>
        <taxon>Basidiomycota</taxon>
        <taxon>Agaricomycotina</taxon>
        <taxon>Agaricomycetes</taxon>
        <taxon>Agaricomycetidae</taxon>
        <taxon>Agaricales</taxon>
        <taxon>Marasmiineae</taxon>
        <taxon>Mycenaceae</taxon>
        <taxon>Mycena</taxon>
    </lineage>
</organism>
<evidence type="ECO:0000259" key="6">
    <source>
        <dbReference type="PROSITE" id="PS51387"/>
    </source>
</evidence>
<dbReference type="GO" id="GO:0071949">
    <property type="term" value="F:FAD binding"/>
    <property type="evidence" value="ECO:0007669"/>
    <property type="project" value="InterPro"/>
</dbReference>
<dbReference type="PROSITE" id="PS51257">
    <property type="entry name" value="PROKAR_LIPOPROTEIN"/>
    <property type="match status" value="1"/>
</dbReference>
<dbReference type="EMBL" id="JARJCW010000015">
    <property type="protein sequence ID" value="KAJ7216623.1"/>
    <property type="molecule type" value="Genomic_DNA"/>
</dbReference>
<dbReference type="InterPro" id="IPR016166">
    <property type="entry name" value="FAD-bd_PCMH"/>
</dbReference>
<dbReference type="PROSITE" id="PS51387">
    <property type="entry name" value="FAD_PCMH"/>
    <property type="match status" value="1"/>
</dbReference>
<keyword evidence="8" id="KW-1185">Reference proteome</keyword>
<proteinExistence type="inferred from homology"/>
<evidence type="ECO:0000256" key="3">
    <source>
        <dbReference type="ARBA" id="ARBA00022827"/>
    </source>
</evidence>
<reference evidence="7" key="1">
    <citation type="submission" date="2023-03" db="EMBL/GenBank/DDBJ databases">
        <title>Massive genome expansion in bonnet fungi (Mycena s.s.) driven by repeated elements and novel gene families across ecological guilds.</title>
        <authorList>
            <consortium name="Lawrence Berkeley National Laboratory"/>
            <person name="Harder C.B."/>
            <person name="Miyauchi S."/>
            <person name="Viragh M."/>
            <person name="Kuo A."/>
            <person name="Thoen E."/>
            <person name="Andreopoulos B."/>
            <person name="Lu D."/>
            <person name="Skrede I."/>
            <person name="Drula E."/>
            <person name="Henrissat B."/>
            <person name="Morin E."/>
            <person name="Kohler A."/>
            <person name="Barry K."/>
            <person name="LaButti K."/>
            <person name="Morin E."/>
            <person name="Salamov A."/>
            <person name="Lipzen A."/>
            <person name="Mereny Z."/>
            <person name="Hegedus B."/>
            <person name="Baldrian P."/>
            <person name="Stursova M."/>
            <person name="Weitz H."/>
            <person name="Taylor A."/>
            <person name="Grigoriev I.V."/>
            <person name="Nagy L.G."/>
            <person name="Martin F."/>
            <person name="Kauserud H."/>
        </authorList>
    </citation>
    <scope>NUCLEOTIDE SEQUENCE</scope>
    <source>
        <strain evidence="7">9144</strain>
    </source>
</reference>
<dbReference type="InterPro" id="IPR016169">
    <property type="entry name" value="FAD-bd_PCMH_sub2"/>
</dbReference>
<protein>
    <recommendedName>
        <fullName evidence="6">FAD-binding PCMH-type domain-containing protein</fullName>
    </recommendedName>
</protein>
<evidence type="ECO:0000256" key="5">
    <source>
        <dbReference type="SAM" id="SignalP"/>
    </source>
</evidence>
<comment type="caution">
    <text evidence="7">The sequence shown here is derived from an EMBL/GenBank/DDBJ whole genome shotgun (WGS) entry which is preliminary data.</text>
</comment>
<evidence type="ECO:0000256" key="2">
    <source>
        <dbReference type="ARBA" id="ARBA00022630"/>
    </source>
</evidence>
<keyword evidence="2" id="KW-0285">Flavoprotein</keyword>
<evidence type="ECO:0000256" key="1">
    <source>
        <dbReference type="ARBA" id="ARBA00005466"/>
    </source>
</evidence>
<evidence type="ECO:0000313" key="8">
    <source>
        <dbReference type="Proteomes" id="UP001219525"/>
    </source>
</evidence>
<dbReference type="GO" id="GO:0016491">
    <property type="term" value="F:oxidoreductase activity"/>
    <property type="evidence" value="ECO:0007669"/>
    <property type="project" value="UniProtKB-KW"/>
</dbReference>
<dbReference type="Pfam" id="PF01565">
    <property type="entry name" value="FAD_binding_4"/>
    <property type="match status" value="1"/>
</dbReference>
<dbReference type="InterPro" id="IPR006094">
    <property type="entry name" value="Oxid_FAD_bind_N"/>
</dbReference>
<comment type="similarity">
    <text evidence="1">Belongs to the oxygen-dependent FAD-linked oxidoreductase family.</text>
</comment>
<dbReference type="Proteomes" id="UP001219525">
    <property type="component" value="Unassembled WGS sequence"/>
</dbReference>
<accession>A0AAD6YIQ3</accession>
<dbReference type="Gene3D" id="3.30.465.10">
    <property type="match status" value="1"/>
</dbReference>
<evidence type="ECO:0000313" key="7">
    <source>
        <dbReference type="EMBL" id="KAJ7216623.1"/>
    </source>
</evidence>
<feature type="chain" id="PRO_5042243120" description="FAD-binding PCMH-type domain-containing protein" evidence="5">
    <location>
        <begin position="22"/>
        <end position="494"/>
    </location>
</feature>
<feature type="domain" description="FAD-binding PCMH-type" evidence="6">
    <location>
        <begin position="71"/>
        <end position="238"/>
    </location>
</feature>
<dbReference type="InterPro" id="IPR050416">
    <property type="entry name" value="FAD-linked_Oxidoreductase"/>
</dbReference>
<keyword evidence="4" id="KW-0560">Oxidoreductase</keyword>
<gene>
    <name evidence="7" type="ORF">GGX14DRAFT_442209</name>
</gene>
<dbReference type="AlphaFoldDB" id="A0AAD6YIQ3"/>
<dbReference type="PANTHER" id="PTHR42973:SF13">
    <property type="entry name" value="FAD-BINDING PCMH-TYPE DOMAIN-CONTAINING PROTEIN"/>
    <property type="match status" value="1"/>
</dbReference>
<name>A0AAD6YIQ3_9AGAR</name>
<dbReference type="PANTHER" id="PTHR42973">
    <property type="entry name" value="BINDING OXIDOREDUCTASE, PUTATIVE (AFU_ORTHOLOGUE AFUA_1G17690)-RELATED"/>
    <property type="match status" value="1"/>
</dbReference>
<sequence length="494" mass="53902">MSLSSLRQAAWLSAIFAACSSALFPASNETTHLAALDACDRLDAFLGSPIVQSSGPTYQFAATNAWNLQNAEYRPTCIVFPSTTAHVQVAMKAIYNARSHFAVQAGSHSAMKGWNTVQDGVLIIFSNMQDVSYDPVKDTITLEPGVHWANAITALEPYGVAPVGDVGTGLLLGGGLSWLSPSHGYAADTFKELDVVLATGELVSANAINEHSDLFRALKGGANRFGIVTRYELYPVHTGTKDDKTWFGGTIVYNSSSDALLKATARYVRETNDPKAVILMSFINLVSDGELVPMYFLWPFYHGPELPADIFGDFLSIPAVISQLGPLSYFDVSGTLGLADERGFVQHFGASTLTGDEELFLDAFAHWENFTEVYKDNFNMTTLAFTPIPDSQIQAGRARGGNIINAPHGGFAAVQIYQTFRMGIKNIPPDVQRGIDLLFNQIPPSPGLPLYMNECDARQRVYESYGDYELLKRIYAKYDPTRFSVEHCQGPAGL</sequence>